<proteinExistence type="predicted"/>
<feature type="compositionally biased region" description="Acidic residues" evidence="1">
    <location>
        <begin position="330"/>
        <end position="350"/>
    </location>
</feature>
<protein>
    <submittedName>
        <fullName evidence="2">Uncharacterized protein</fullName>
    </submittedName>
</protein>
<feature type="compositionally biased region" description="Basic residues" evidence="1">
    <location>
        <begin position="1"/>
        <end position="36"/>
    </location>
</feature>
<evidence type="ECO:0000256" key="1">
    <source>
        <dbReference type="SAM" id="MobiDB-lite"/>
    </source>
</evidence>
<reference evidence="2" key="1">
    <citation type="journal article" date="2020" name="Nature">
        <title>Giant virus diversity and host interactions through global metagenomics.</title>
        <authorList>
            <person name="Schulz F."/>
            <person name="Roux S."/>
            <person name="Paez-Espino D."/>
            <person name="Jungbluth S."/>
            <person name="Walsh D.A."/>
            <person name="Denef V.J."/>
            <person name="McMahon K.D."/>
            <person name="Konstantinidis K.T."/>
            <person name="Eloe-Fadrosh E.A."/>
            <person name="Kyrpides N.C."/>
            <person name="Woyke T."/>
        </authorList>
    </citation>
    <scope>NUCLEOTIDE SEQUENCE</scope>
    <source>
        <strain evidence="2">GVMAG-M-3300009182-46</strain>
    </source>
</reference>
<name>A0A6C0FAG9_9ZZZZ</name>
<sequence length="350" mass="39406">MPRKTIKRRRHVTKKGANIRRKKQQTKRVKNVRNKKGGASTGWASTYAPVLTKQVTTMAKGAELAQQAAKKLGENAETIDQLQTAFVAVQRQVDNQLAKFKAKKEEDLLKKFQKECGDKGPACVVEKQAEFFAKEQAESQRRTAANDAFWATLVKMDPILPTYTGLTNIELFTKIVDNWEEIETREALISAVQSYYRCPDPNTKKALLDCFKLKSNEVFRNAVDQFETKLHKYVKANLTGKTADYVKSGVTMAANAFRAAPGYAKTALRGAKVLSQQSKSSIEPAFEQVKTMMPQTHHQHIDKMKDFLLQLHDISSKLAGLQAEVSKIEEDAEEDAEEDSDNEFEDALEE</sequence>
<accession>A0A6C0FAG9</accession>
<organism evidence="2">
    <name type="scientific">viral metagenome</name>
    <dbReference type="NCBI Taxonomy" id="1070528"/>
    <lineage>
        <taxon>unclassified sequences</taxon>
        <taxon>metagenomes</taxon>
        <taxon>organismal metagenomes</taxon>
    </lineage>
</organism>
<dbReference type="EMBL" id="MN739031">
    <property type="protein sequence ID" value="QHT36155.1"/>
    <property type="molecule type" value="Genomic_DNA"/>
</dbReference>
<evidence type="ECO:0000313" key="2">
    <source>
        <dbReference type="EMBL" id="QHT36155.1"/>
    </source>
</evidence>
<dbReference type="AlphaFoldDB" id="A0A6C0FAG9"/>
<feature type="region of interest" description="Disordered" evidence="1">
    <location>
        <begin position="1"/>
        <end position="40"/>
    </location>
</feature>
<feature type="region of interest" description="Disordered" evidence="1">
    <location>
        <begin position="325"/>
        <end position="350"/>
    </location>
</feature>